<reference evidence="3 4" key="1">
    <citation type="submission" date="2016-10" db="EMBL/GenBank/DDBJ databases">
        <authorList>
            <person name="de Groot N.N."/>
        </authorList>
    </citation>
    <scope>NUCLEOTIDE SEQUENCE [LARGE SCALE GENOMIC DNA]</scope>
    <source>
        <strain evidence="3 4">CGMCC 1.8894</strain>
    </source>
</reference>
<evidence type="ECO:0000259" key="2">
    <source>
        <dbReference type="Pfam" id="PF04575"/>
    </source>
</evidence>
<dbReference type="Pfam" id="PF04575">
    <property type="entry name" value="SlipAM"/>
    <property type="match status" value="1"/>
</dbReference>
<dbReference type="InterPro" id="IPR007655">
    <property type="entry name" value="Slam_C"/>
</dbReference>
<name>A0A1H3C6U8_9RHOB</name>
<dbReference type="EMBL" id="FNOM01000009">
    <property type="protein sequence ID" value="SDX49882.1"/>
    <property type="molecule type" value="Genomic_DNA"/>
</dbReference>
<dbReference type="RefSeq" id="WP_092891193.1">
    <property type="nucleotide sequence ID" value="NZ_CP061498.1"/>
</dbReference>
<keyword evidence="4" id="KW-1185">Reference proteome</keyword>
<feature type="chain" id="PRO_5011592755" description="Surface lipoprotein assembly modifier C-terminal domain-containing protein" evidence="1">
    <location>
        <begin position="26"/>
        <end position="431"/>
    </location>
</feature>
<dbReference type="PROSITE" id="PS51257">
    <property type="entry name" value="PROKAR_LIPOPROTEIN"/>
    <property type="match status" value="1"/>
</dbReference>
<proteinExistence type="predicted"/>
<accession>A0A1H3C6U8</accession>
<keyword evidence="1" id="KW-0732">Signal</keyword>
<sequence length="431" mass="46084">MRLNRVLRATGPAAAFALAASIACAGGLDEAQRLLDTGNLAAAHRAASAISPATRDEALQRQWILARSLLRQNAPRAALVHLERLVSDAPQVVRFRLELARTLVLIADDDRARLHFDRALGAPLAPQEVAAVRHYLSVIDGRRTWSAGLSFQIAPESNAVRGTSDTTVDLPFGVVPIPESSQARPGTGAEVSANAAWLPHVAPSLRARLAVSASARVFSDSALNSQSLRLEGGGILTRDRGTQFGLGLSAQAQFAGGARVMDGRGIYATWSGRPAPAMQLSGRLEMDDLRFANVPGRNGQRRAISGQLIYAWSPQLLLRGSLHLIHHRAAQEFHSRIDYGASFGGQYAFEGGLVGSMTLSLGAGQADGRSPLFGVVQSDTRAALTGQIMHRDLSVMGFAPVLELGLEQQRSNIPTARYDNARMSLGVTRQF</sequence>
<dbReference type="AlphaFoldDB" id="A0A1H3C6U8"/>
<evidence type="ECO:0000256" key="1">
    <source>
        <dbReference type="SAM" id="SignalP"/>
    </source>
</evidence>
<gene>
    <name evidence="3" type="ORF">SAMN04488238_10948</name>
</gene>
<dbReference type="OrthoDB" id="7815280at2"/>
<feature type="domain" description="Surface lipoprotein assembly modifier C-terminal" evidence="2">
    <location>
        <begin position="145"/>
        <end position="431"/>
    </location>
</feature>
<organism evidence="3 4">
    <name type="scientific">Roseicitreum antarcticum</name>
    <dbReference type="NCBI Taxonomy" id="564137"/>
    <lineage>
        <taxon>Bacteria</taxon>
        <taxon>Pseudomonadati</taxon>
        <taxon>Pseudomonadota</taxon>
        <taxon>Alphaproteobacteria</taxon>
        <taxon>Rhodobacterales</taxon>
        <taxon>Paracoccaceae</taxon>
        <taxon>Roseicitreum</taxon>
    </lineage>
</organism>
<feature type="signal peptide" evidence="1">
    <location>
        <begin position="1"/>
        <end position="25"/>
    </location>
</feature>
<protein>
    <recommendedName>
        <fullName evidence="2">Surface lipoprotein assembly modifier C-terminal domain-containing protein</fullName>
    </recommendedName>
</protein>
<evidence type="ECO:0000313" key="3">
    <source>
        <dbReference type="EMBL" id="SDX49882.1"/>
    </source>
</evidence>
<dbReference type="Proteomes" id="UP000198539">
    <property type="component" value="Unassembled WGS sequence"/>
</dbReference>
<evidence type="ECO:0000313" key="4">
    <source>
        <dbReference type="Proteomes" id="UP000198539"/>
    </source>
</evidence>